<protein>
    <submittedName>
        <fullName evidence="10">Glycerol-1-phosphate dehydrogenase [NAD(P)+]</fullName>
        <ecNumber evidence="10">1.1.1.261</ecNumber>
    </submittedName>
</protein>
<keyword evidence="5 10" id="KW-0560">Oxidoreductase</keyword>
<evidence type="ECO:0000256" key="3">
    <source>
        <dbReference type="ARBA" id="ARBA00022723"/>
    </source>
</evidence>
<dbReference type="Pfam" id="PF13685">
    <property type="entry name" value="Fe-ADH_2"/>
    <property type="match status" value="1"/>
</dbReference>
<dbReference type="EC" id="1.1.1.261" evidence="10"/>
<keyword evidence="1" id="KW-0963">Cytoplasm</keyword>
<evidence type="ECO:0000256" key="8">
    <source>
        <dbReference type="ARBA" id="ARBA00023209"/>
    </source>
</evidence>
<keyword evidence="4" id="KW-0521">NADP</keyword>
<evidence type="ECO:0000256" key="7">
    <source>
        <dbReference type="ARBA" id="ARBA00023098"/>
    </source>
</evidence>
<keyword evidence="7" id="KW-0443">Lipid metabolism</keyword>
<evidence type="ECO:0000256" key="6">
    <source>
        <dbReference type="ARBA" id="ARBA00023027"/>
    </source>
</evidence>
<dbReference type="InterPro" id="IPR032837">
    <property type="entry name" value="G1PDH"/>
</dbReference>
<name>A0ABS4J9X2_9BACL</name>
<reference evidence="10 11" key="1">
    <citation type="submission" date="2021-03" db="EMBL/GenBank/DDBJ databases">
        <title>Genomic Encyclopedia of Type Strains, Phase IV (KMG-IV): sequencing the most valuable type-strain genomes for metagenomic binning, comparative biology and taxonomic classification.</title>
        <authorList>
            <person name="Goeker M."/>
        </authorList>
    </citation>
    <scope>NUCLEOTIDE SEQUENCE [LARGE SCALE GENOMIC DNA]</scope>
    <source>
        <strain evidence="10 11">DSM 26048</strain>
    </source>
</reference>
<dbReference type="EMBL" id="JAGGLB010000053">
    <property type="protein sequence ID" value="MBP1996633.1"/>
    <property type="molecule type" value="Genomic_DNA"/>
</dbReference>
<proteinExistence type="predicted"/>
<gene>
    <name evidence="10" type="ORF">J2Z66_008281</name>
</gene>
<keyword evidence="6" id="KW-0520">NAD</keyword>
<keyword evidence="8" id="KW-0594">Phospholipid biosynthesis</keyword>
<dbReference type="InterPro" id="IPR016205">
    <property type="entry name" value="Glycerol_DH"/>
</dbReference>
<evidence type="ECO:0000313" key="11">
    <source>
        <dbReference type="Proteomes" id="UP001519287"/>
    </source>
</evidence>
<dbReference type="Gene3D" id="1.20.1090.10">
    <property type="entry name" value="Dehydroquinate synthase-like - alpha domain"/>
    <property type="match status" value="1"/>
</dbReference>
<evidence type="ECO:0000256" key="9">
    <source>
        <dbReference type="ARBA" id="ARBA00023264"/>
    </source>
</evidence>
<dbReference type="Gene3D" id="3.40.50.1970">
    <property type="match status" value="1"/>
</dbReference>
<evidence type="ECO:0000256" key="5">
    <source>
        <dbReference type="ARBA" id="ARBA00023002"/>
    </source>
</evidence>
<keyword evidence="2" id="KW-0444">Lipid biosynthesis</keyword>
<comment type="caution">
    <text evidence="10">The sequence shown here is derived from an EMBL/GenBank/DDBJ whole genome shotgun (WGS) entry which is preliminary data.</text>
</comment>
<keyword evidence="9" id="KW-1208">Phospholipid metabolism</keyword>
<dbReference type="PANTHER" id="PTHR43616:SF5">
    <property type="entry name" value="GLYCEROL DEHYDROGENASE 1"/>
    <property type="match status" value="1"/>
</dbReference>
<dbReference type="PANTHER" id="PTHR43616">
    <property type="entry name" value="GLYCEROL DEHYDROGENASE"/>
    <property type="match status" value="1"/>
</dbReference>
<evidence type="ECO:0000256" key="1">
    <source>
        <dbReference type="ARBA" id="ARBA00022490"/>
    </source>
</evidence>
<keyword evidence="3" id="KW-0479">Metal-binding</keyword>
<sequence length="435" mass="47496">MKTTITALLAEIKLAAAGSKDHARKAIELDLIKIEPGAIQKVAPYLGSKSYQKISIVADVTTFDVAGKQLMTILEGSAFSVYVTIIKPDRQGDVMADEASLIQLITDMKKNEAEVLIAVGGGTIHDIARYSAYISGVPFISVPTAPSVDGFNSMGAPVLLRGEKTTIPAMGPSALFADLDVLVKAPAALVAAGFGDMLGKYTSLFDWKFGSITAGEPYMQAAADITKSALLQCVEQVDLIAERQEEGIRTLMSALIESGLAMLLFGQSHPASGAEHHLSHYWEMEHIRLGKRQLLHGAKVGVASIEISRLYHRIAKEGAGYWRGVLSRGVPSSMAGAGTEFNLIAAHWEDIQREISEIPDEETLSRLLHKLGGPVAAEDLQINPELLNRSLEEAWRVRPNRFTLLRAYNERAFTYSSRSYNTDVTIHPYNQYERK</sequence>
<evidence type="ECO:0000313" key="10">
    <source>
        <dbReference type="EMBL" id="MBP1996633.1"/>
    </source>
</evidence>
<dbReference type="SUPFAM" id="SSF56796">
    <property type="entry name" value="Dehydroquinate synthase-like"/>
    <property type="match status" value="1"/>
</dbReference>
<evidence type="ECO:0000256" key="2">
    <source>
        <dbReference type="ARBA" id="ARBA00022516"/>
    </source>
</evidence>
<accession>A0ABS4J9X2</accession>
<dbReference type="Proteomes" id="UP001519287">
    <property type="component" value="Unassembled WGS sequence"/>
</dbReference>
<dbReference type="RefSeq" id="WP_209979262.1">
    <property type="nucleotide sequence ID" value="NZ_JAGGLB010000053.1"/>
</dbReference>
<organism evidence="10 11">
    <name type="scientific">Paenibacillus eucommiae</name>
    <dbReference type="NCBI Taxonomy" id="1355755"/>
    <lineage>
        <taxon>Bacteria</taxon>
        <taxon>Bacillati</taxon>
        <taxon>Bacillota</taxon>
        <taxon>Bacilli</taxon>
        <taxon>Bacillales</taxon>
        <taxon>Paenibacillaceae</taxon>
        <taxon>Paenibacillus</taxon>
    </lineage>
</organism>
<dbReference type="CDD" id="cd08175">
    <property type="entry name" value="G1PDH"/>
    <property type="match status" value="1"/>
</dbReference>
<dbReference type="GO" id="GO:0050492">
    <property type="term" value="F:glycerol-1-phosphate dehydrogenase [NAD(P)+] activity"/>
    <property type="evidence" value="ECO:0007669"/>
    <property type="project" value="UniProtKB-EC"/>
</dbReference>
<keyword evidence="11" id="KW-1185">Reference proteome</keyword>
<evidence type="ECO:0000256" key="4">
    <source>
        <dbReference type="ARBA" id="ARBA00022857"/>
    </source>
</evidence>